<organism evidence="3 4">
    <name type="scientific">Anatilimnocola aggregata</name>
    <dbReference type="NCBI Taxonomy" id="2528021"/>
    <lineage>
        <taxon>Bacteria</taxon>
        <taxon>Pseudomonadati</taxon>
        <taxon>Planctomycetota</taxon>
        <taxon>Planctomycetia</taxon>
        <taxon>Pirellulales</taxon>
        <taxon>Pirellulaceae</taxon>
        <taxon>Anatilimnocola</taxon>
    </lineage>
</organism>
<keyword evidence="3" id="KW-0378">Hydrolase</keyword>
<evidence type="ECO:0000256" key="2">
    <source>
        <dbReference type="ARBA" id="ARBA00022526"/>
    </source>
</evidence>
<proteinExistence type="inferred from homology"/>
<dbReference type="PANTHER" id="PTHR30344">
    <property type="entry name" value="6-PHOSPHOGLUCONOLACTONASE-RELATED"/>
    <property type="match status" value="1"/>
</dbReference>
<evidence type="ECO:0000313" key="4">
    <source>
        <dbReference type="Proteomes" id="UP000315017"/>
    </source>
</evidence>
<dbReference type="SUPFAM" id="SSF51004">
    <property type="entry name" value="C-terminal (heme d1) domain of cytochrome cd1-nitrite reductase"/>
    <property type="match status" value="1"/>
</dbReference>
<evidence type="ECO:0000313" key="3">
    <source>
        <dbReference type="EMBL" id="QDU25974.1"/>
    </source>
</evidence>
<dbReference type="GO" id="GO:0006006">
    <property type="term" value="P:glucose metabolic process"/>
    <property type="evidence" value="ECO:0007669"/>
    <property type="project" value="UniProtKB-KW"/>
</dbReference>
<dbReference type="EMBL" id="CP036274">
    <property type="protein sequence ID" value="QDU25974.1"/>
    <property type="molecule type" value="Genomic_DNA"/>
</dbReference>
<dbReference type="RefSeq" id="WP_145085786.1">
    <property type="nucleotide sequence ID" value="NZ_CP036274.1"/>
</dbReference>
<sequence length="338" mass="35593">MQAAETCLYISDSGSQSIVHYDLDEQTGKLKEVSRTNVGTAPGSLAVHSESRTLFASLRTNARIGSFKIEANGKLTPINETGLGTGANAAYVATNRKGNYLFAASYSAGRVTVHEIAKAGQIGDAPLQEVLTAKTAHSTILSPDENWLFVPHVAPNAIFQFKLDVASGKLTKQESAAGGKPGAGPRHLAVHPSGKFAFSSDESGSSCTLYSLDAEKGLKPLQTVSTLPEAYQGGNSTADVHVHPNGEFVWVSNRGHDSLAGFRFDVATGKLTAIGQTPTEKTPRSFGITPSGKYVFAGGEGTGKLAAYSVDSKTGKLERTDTYDVGKSLSWVEIVTLP</sequence>
<dbReference type="EC" id="3.1.1.31" evidence="3"/>
<dbReference type="GO" id="GO:0005829">
    <property type="term" value="C:cytosol"/>
    <property type="evidence" value="ECO:0007669"/>
    <property type="project" value="TreeGrafter"/>
</dbReference>
<dbReference type="PANTHER" id="PTHR30344:SF1">
    <property type="entry name" value="6-PHOSPHOGLUCONOLACTONASE"/>
    <property type="match status" value="1"/>
</dbReference>
<comment type="similarity">
    <text evidence="1">Belongs to the cycloisomerase 2 family.</text>
</comment>
<dbReference type="AlphaFoldDB" id="A0A517Y6V8"/>
<dbReference type="InterPro" id="IPR011048">
    <property type="entry name" value="Haem_d1_sf"/>
</dbReference>
<accession>A0A517Y6V8</accession>
<keyword evidence="2" id="KW-0313">Glucose metabolism</keyword>
<dbReference type="Pfam" id="PF10282">
    <property type="entry name" value="Lactonase"/>
    <property type="match status" value="1"/>
</dbReference>
<keyword evidence="4" id="KW-1185">Reference proteome</keyword>
<dbReference type="OrthoDB" id="9790815at2"/>
<reference evidence="3 4" key="1">
    <citation type="submission" date="2019-02" db="EMBL/GenBank/DDBJ databases">
        <title>Deep-cultivation of Planctomycetes and their phenomic and genomic characterization uncovers novel biology.</title>
        <authorList>
            <person name="Wiegand S."/>
            <person name="Jogler M."/>
            <person name="Boedeker C."/>
            <person name="Pinto D."/>
            <person name="Vollmers J."/>
            <person name="Rivas-Marin E."/>
            <person name="Kohn T."/>
            <person name="Peeters S.H."/>
            <person name="Heuer A."/>
            <person name="Rast P."/>
            <person name="Oberbeckmann S."/>
            <person name="Bunk B."/>
            <person name="Jeske O."/>
            <person name="Meyerdierks A."/>
            <person name="Storesund J.E."/>
            <person name="Kallscheuer N."/>
            <person name="Luecker S."/>
            <person name="Lage O.M."/>
            <person name="Pohl T."/>
            <person name="Merkel B.J."/>
            <person name="Hornburger P."/>
            <person name="Mueller R.-W."/>
            <person name="Bruemmer F."/>
            <person name="Labrenz M."/>
            <person name="Spormann A.M."/>
            <person name="Op den Camp H."/>
            <person name="Overmann J."/>
            <person name="Amann R."/>
            <person name="Jetten M.S.M."/>
            <person name="Mascher T."/>
            <person name="Medema M.H."/>
            <person name="Devos D.P."/>
            <person name="Kaster A.-K."/>
            <person name="Ovreas L."/>
            <person name="Rohde M."/>
            <person name="Galperin M.Y."/>
            <person name="Jogler C."/>
        </authorList>
    </citation>
    <scope>NUCLEOTIDE SEQUENCE [LARGE SCALE GENOMIC DNA]</scope>
    <source>
        <strain evidence="3 4">ETA_A8</strain>
    </source>
</reference>
<keyword evidence="2" id="KW-0119">Carbohydrate metabolism</keyword>
<gene>
    <name evidence="3" type="primary">pgl_1</name>
    <name evidence="3" type="ORF">ETAA8_10460</name>
</gene>
<name>A0A517Y6V8_9BACT</name>
<dbReference type="Proteomes" id="UP000315017">
    <property type="component" value="Chromosome"/>
</dbReference>
<dbReference type="GO" id="GO:0017057">
    <property type="term" value="F:6-phosphogluconolactonase activity"/>
    <property type="evidence" value="ECO:0007669"/>
    <property type="project" value="UniProtKB-EC"/>
</dbReference>
<dbReference type="Gene3D" id="2.130.10.10">
    <property type="entry name" value="YVTN repeat-like/Quinoprotein amine dehydrogenase"/>
    <property type="match status" value="1"/>
</dbReference>
<evidence type="ECO:0000256" key="1">
    <source>
        <dbReference type="ARBA" id="ARBA00005564"/>
    </source>
</evidence>
<protein>
    <submittedName>
        <fullName evidence="3">6-phosphogluconolactonase</fullName>
        <ecNumber evidence="3">3.1.1.31</ecNumber>
    </submittedName>
</protein>
<dbReference type="InterPro" id="IPR015943">
    <property type="entry name" value="WD40/YVTN_repeat-like_dom_sf"/>
</dbReference>
<dbReference type="KEGG" id="aagg:ETAA8_10460"/>
<dbReference type="InterPro" id="IPR050282">
    <property type="entry name" value="Cycloisomerase_2"/>
</dbReference>
<dbReference type="InterPro" id="IPR019405">
    <property type="entry name" value="Lactonase_7-beta_prop"/>
</dbReference>